<dbReference type="OrthoDB" id="5207784at2759"/>
<dbReference type="RefSeq" id="XP_046115820.1">
    <property type="nucleotide sequence ID" value="XM_046265258.1"/>
</dbReference>
<feature type="compositionally biased region" description="Polar residues" evidence="1">
    <location>
        <begin position="10"/>
        <end position="19"/>
    </location>
</feature>
<comment type="caution">
    <text evidence="2">The sequence shown here is derived from an EMBL/GenBank/DDBJ whole genome shotgun (WGS) entry which is preliminary data.</text>
</comment>
<feature type="region of interest" description="Disordered" evidence="1">
    <location>
        <begin position="1"/>
        <end position="26"/>
    </location>
</feature>
<dbReference type="GeneID" id="70296161"/>
<dbReference type="Proteomes" id="UP000887229">
    <property type="component" value="Unassembled WGS sequence"/>
</dbReference>
<evidence type="ECO:0000313" key="3">
    <source>
        <dbReference type="Proteomes" id="UP000887229"/>
    </source>
</evidence>
<gene>
    <name evidence="2" type="ORF">F5Z01DRAFT_676472</name>
</gene>
<protein>
    <submittedName>
        <fullName evidence="2">Uncharacterized protein</fullName>
    </submittedName>
</protein>
<evidence type="ECO:0000256" key="1">
    <source>
        <dbReference type="SAM" id="MobiDB-lite"/>
    </source>
</evidence>
<reference evidence="2" key="1">
    <citation type="journal article" date="2021" name="IMA Fungus">
        <title>Genomic characterization of three marine fungi, including Emericellopsis atlantica sp. nov. with signatures of a generalist lifestyle and marine biomass degradation.</title>
        <authorList>
            <person name="Hagestad O.C."/>
            <person name="Hou L."/>
            <person name="Andersen J.H."/>
            <person name="Hansen E.H."/>
            <person name="Altermark B."/>
            <person name="Li C."/>
            <person name="Kuhnert E."/>
            <person name="Cox R.J."/>
            <person name="Crous P.W."/>
            <person name="Spatafora J.W."/>
            <person name="Lail K."/>
            <person name="Amirebrahimi M."/>
            <person name="Lipzen A."/>
            <person name="Pangilinan J."/>
            <person name="Andreopoulos W."/>
            <person name="Hayes R.D."/>
            <person name="Ng V."/>
            <person name="Grigoriev I.V."/>
            <person name="Jackson S.A."/>
            <person name="Sutton T.D.S."/>
            <person name="Dobson A.D.W."/>
            <person name="Rama T."/>
        </authorList>
    </citation>
    <scope>NUCLEOTIDE SEQUENCE</scope>
    <source>
        <strain evidence="2">TS7</strain>
    </source>
</reference>
<evidence type="ECO:0000313" key="2">
    <source>
        <dbReference type="EMBL" id="KAG9251896.1"/>
    </source>
</evidence>
<accession>A0A9P8CNN0</accession>
<name>A0A9P8CNN0_9HYPO</name>
<dbReference type="EMBL" id="MU251265">
    <property type="protein sequence ID" value="KAG9251896.1"/>
    <property type="molecule type" value="Genomic_DNA"/>
</dbReference>
<dbReference type="AlphaFoldDB" id="A0A9P8CNN0"/>
<sequence>MDESAPLRQIESTDSTPWKTSADEEEVEPTILTMHDDHISQDGEPLYSISRSLTALKQERSSIRLERVDSTPEGETNISESSNTSKSLIFYLVHPLNSHYRTDKPAYFATCAEESGLGNIELEIEKKGLSKTKYKVQLSPGRSASSDPLFHSDPTTALTAKTNFVSGKYFWSDSQGKKIAQEELTTDNKHQLKIIQTMQTSFRDAVVAAWCLRVWSEVGESRQTKTDRKPS</sequence>
<keyword evidence="3" id="KW-1185">Reference proteome</keyword>
<organism evidence="2 3">
    <name type="scientific">Emericellopsis atlantica</name>
    <dbReference type="NCBI Taxonomy" id="2614577"/>
    <lineage>
        <taxon>Eukaryota</taxon>
        <taxon>Fungi</taxon>
        <taxon>Dikarya</taxon>
        <taxon>Ascomycota</taxon>
        <taxon>Pezizomycotina</taxon>
        <taxon>Sordariomycetes</taxon>
        <taxon>Hypocreomycetidae</taxon>
        <taxon>Hypocreales</taxon>
        <taxon>Bionectriaceae</taxon>
        <taxon>Emericellopsis</taxon>
    </lineage>
</organism>
<proteinExistence type="predicted"/>